<dbReference type="PROSITE" id="PS00022">
    <property type="entry name" value="EGF_1"/>
    <property type="match status" value="1"/>
</dbReference>
<dbReference type="Proteomes" id="UP000492821">
    <property type="component" value="Unassembled WGS sequence"/>
</dbReference>
<evidence type="ECO:0000259" key="5">
    <source>
        <dbReference type="PROSITE" id="PS50026"/>
    </source>
</evidence>
<evidence type="ECO:0000256" key="4">
    <source>
        <dbReference type="SAM" id="SignalP"/>
    </source>
</evidence>
<keyword evidence="4" id="KW-0732">Signal</keyword>
<dbReference type="PROSITE" id="PS50026">
    <property type="entry name" value="EGF_3"/>
    <property type="match status" value="1"/>
</dbReference>
<feature type="disulfide bond" evidence="1">
    <location>
        <begin position="69"/>
        <end position="78"/>
    </location>
</feature>
<evidence type="ECO:0000256" key="3">
    <source>
        <dbReference type="SAM" id="Phobius"/>
    </source>
</evidence>
<feature type="transmembrane region" description="Helical" evidence="3">
    <location>
        <begin position="110"/>
        <end position="127"/>
    </location>
</feature>
<evidence type="ECO:0000256" key="1">
    <source>
        <dbReference type="PROSITE-ProRule" id="PRU00076"/>
    </source>
</evidence>
<name>A0A7E4VB57_PANRE</name>
<feature type="region of interest" description="Disordered" evidence="2">
    <location>
        <begin position="136"/>
        <end position="189"/>
    </location>
</feature>
<feature type="disulfide bond" evidence="1">
    <location>
        <begin position="50"/>
        <end position="67"/>
    </location>
</feature>
<dbReference type="AlphaFoldDB" id="A0A7E4VB57"/>
<feature type="domain" description="EGF-like" evidence="5">
    <location>
        <begin position="41"/>
        <end position="79"/>
    </location>
</feature>
<dbReference type="WBParaSite" id="Pan_g18809.t1">
    <property type="protein sequence ID" value="Pan_g18809.t1"/>
    <property type="gene ID" value="Pan_g18809"/>
</dbReference>
<evidence type="ECO:0000313" key="7">
    <source>
        <dbReference type="WBParaSite" id="Pan_g18809.t1"/>
    </source>
</evidence>
<feature type="chain" id="PRO_5028939915" evidence="4">
    <location>
        <begin position="16"/>
        <end position="189"/>
    </location>
</feature>
<comment type="caution">
    <text evidence="1">Lacks conserved residue(s) required for the propagation of feature annotation.</text>
</comment>
<dbReference type="InterPro" id="IPR000742">
    <property type="entry name" value="EGF"/>
</dbReference>
<organism evidence="6 7">
    <name type="scientific">Panagrellus redivivus</name>
    <name type="common">Microworm</name>
    <dbReference type="NCBI Taxonomy" id="6233"/>
    <lineage>
        <taxon>Eukaryota</taxon>
        <taxon>Metazoa</taxon>
        <taxon>Ecdysozoa</taxon>
        <taxon>Nematoda</taxon>
        <taxon>Chromadorea</taxon>
        <taxon>Rhabditida</taxon>
        <taxon>Tylenchina</taxon>
        <taxon>Panagrolaimomorpha</taxon>
        <taxon>Panagrolaimoidea</taxon>
        <taxon>Panagrolaimidae</taxon>
        <taxon>Panagrellus</taxon>
    </lineage>
</organism>
<feature type="compositionally biased region" description="Basic and acidic residues" evidence="2">
    <location>
        <begin position="158"/>
        <end position="170"/>
    </location>
</feature>
<accession>A0A7E4VB57</accession>
<reference evidence="7" key="2">
    <citation type="submission" date="2020-10" db="UniProtKB">
        <authorList>
            <consortium name="WormBaseParasite"/>
        </authorList>
    </citation>
    <scope>IDENTIFICATION</scope>
</reference>
<feature type="compositionally biased region" description="Polar residues" evidence="2">
    <location>
        <begin position="136"/>
        <end position="150"/>
    </location>
</feature>
<keyword evidence="3" id="KW-1133">Transmembrane helix</keyword>
<keyword evidence="3" id="KW-0812">Transmembrane</keyword>
<dbReference type="Gene3D" id="2.10.25.10">
    <property type="entry name" value="Laminin"/>
    <property type="match status" value="1"/>
</dbReference>
<reference evidence="6" key="1">
    <citation type="journal article" date="2013" name="Genetics">
        <title>The draft genome and transcriptome of Panagrellus redivivus are shaped by the harsh demands of a free-living lifestyle.</title>
        <authorList>
            <person name="Srinivasan J."/>
            <person name="Dillman A.R."/>
            <person name="Macchietto M.G."/>
            <person name="Heikkinen L."/>
            <person name="Lakso M."/>
            <person name="Fracchia K.M."/>
            <person name="Antoshechkin I."/>
            <person name="Mortazavi A."/>
            <person name="Wong G."/>
            <person name="Sternberg P.W."/>
        </authorList>
    </citation>
    <scope>NUCLEOTIDE SEQUENCE [LARGE SCALE GENOMIC DNA]</scope>
    <source>
        <strain evidence="6">MT8872</strain>
    </source>
</reference>
<keyword evidence="1" id="KW-0245">EGF-like domain</keyword>
<protein>
    <submittedName>
        <fullName evidence="7">EGF-like domain-containing protein</fullName>
    </submittedName>
</protein>
<keyword evidence="3" id="KW-0472">Membrane</keyword>
<evidence type="ECO:0000256" key="2">
    <source>
        <dbReference type="SAM" id="MobiDB-lite"/>
    </source>
</evidence>
<keyword evidence="1" id="KW-1015">Disulfide bond</keyword>
<proteinExistence type="predicted"/>
<keyword evidence="6" id="KW-1185">Reference proteome</keyword>
<sequence length="189" mass="20940">MRLCLLFLLFLGAFAEEVSILDHLNNTDNFQLAANCPPLFYGSNCEIPHCFPEYGHLAKRGLNDYFCNCTFGTSGKHCEIINCNDGKVSTSTFECECSYYAFGSHCQNNIFVFAGIVAIFILFIIICPNENKEKSSANSTNNQTRSNAPQSPAAPEIRIVERVVIQERSDAPPTYDSAVKSADPPKYSV</sequence>
<evidence type="ECO:0000313" key="6">
    <source>
        <dbReference type="Proteomes" id="UP000492821"/>
    </source>
</evidence>
<feature type="signal peptide" evidence="4">
    <location>
        <begin position="1"/>
        <end position="15"/>
    </location>
</feature>